<comment type="pathway">
    <text evidence="1">Cofactor biosynthesis; FAD biosynthesis; FAD from FMN: step 1/1.</text>
</comment>
<feature type="region of interest" description="Disordered" evidence="13">
    <location>
        <begin position="73"/>
        <end position="153"/>
    </location>
</feature>
<dbReference type="HOGENOM" id="CLU_056971_0_1_1"/>
<evidence type="ECO:0000256" key="6">
    <source>
        <dbReference type="ARBA" id="ARBA00022695"/>
    </source>
</evidence>
<dbReference type="OrthoDB" id="270728at2759"/>
<protein>
    <recommendedName>
        <fullName evidence="2">FAD synthase</fullName>
        <ecNumber evidence="2">2.7.7.2</ecNumber>
    </recommendedName>
    <alternativeName>
        <fullName evidence="10">FAD pyrophosphorylase</fullName>
    </alternativeName>
    <alternativeName>
        <fullName evidence="11">FMN adenylyltransferase</fullName>
    </alternativeName>
</protein>
<keyword evidence="16" id="KW-1185">Reference proteome</keyword>
<dbReference type="InterPro" id="IPR002500">
    <property type="entry name" value="PAPS_reduct_dom"/>
</dbReference>
<proteinExistence type="predicted"/>
<dbReference type="GO" id="GO:0005524">
    <property type="term" value="F:ATP binding"/>
    <property type="evidence" value="ECO:0007669"/>
    <property type="project" value="UniProtKB-KW"/>
</dbReference>
<dbReference type="EC" id="2.7.7.2" evidence="2"/>
<keyword evidence="6" id="KW-0548">Nucleotidyltransferase</keyword>
<dbReference type="AlphaFoldDB" id="A0A067MCU2"/>
<dbReference type="GO" id="GO:0003919">
    <property type="term" value="F:FMN adenylyltransferase activity"/>
    <property type="evidence" value="ECO:0007669"/>
    <property type="project" value="UniProtKB-EC"/>
</dbReference>
<evidence type="ECO:0000256" key="9">
    <source>
        <dbReference type="ARBA" id="ARBA00022840"/>
    </source>
</evidence>
<evidence type="ECO:0000256" key="13">
    <source>
        <dbReference type="SAM" id="MobiDB-lite"/>
    </source>
</evidence>
<keyword evidence="7" id="KW-0547">Nucleotide-binding</keyword>
<dbReference type="InParanoid" id="A0A067MCU2"/>
<dbReference type="GO" id="GO:0006747">
    <property type="term" value="P:FAD biosynthetic process"/>
    <property type="evidence" value="ECO:0007669"/>
    <property type="project" value="TreeGrafter"/>
</dbReference>
<dbReference type="Proteomes" id="UP000027195">
    <property type="component" value="Unassembled WGS sequence"/>
</dbReference>
<keyword evidence="3" id="KW-0285">Flavoprotein</keyword>
<keyword evidence="4" id="KW-0288">FMN</keyword>
<accession>A0A067MCU2</accession>
<dbReference type="STRING" id="930990.A0A067MCU2"/>
<evidence type="ECO:0000256" key="1">
    <source>
        <dbReference type="ARBA" id="ARBA00004726"/>
    </source>
</evidence>
<dbReference type="EMBL" id="KL198050">
    <property type="protein sequence ID" value="KDQ12530.1"/>
    <property type="molecule type" value="Genomic_DNA"/>
</dbReference>
<dbReference type="PANTHER" id="PTHR23293:SF9">
    <property type="entry name" value="FAD SYNTHASE"/>
    <property type="match status" value="1"/>
</dbReference>
<dbReference type="Gene3D" id="3.40.50.620">
    <property type="entry name" value="HUPs"/>
    <property type="match status" value="1"/>
</dbReference>
<dbReference type="PANTHER" id="PTHR23293">
    <property type="entry name" value="FAD SYNTHETASE-RELATED FMN ADENYLYLTRANSFERASE"/>
    <property type="match status" value="1"/>
</dbReference>
<dbReference type="CDD" id="cd23948">
    <property type="entry name" value="FAD_synthase"/>
    <property type="match status" value="1"/>
</dbReference>
<evidence type="ECO:0000256" key="2">
    <source>
        <dbReference type="ARBA" id="ARBA00012393"/>
    </source>
</evidence>
<reference evidence="16" key="1">
    <citation type="journal article" date="2014" name="Proc. Natl. Acad. Sci. U.S.A.">
        <title>Extensive sampling of basidiomycete genomes demonstrates inadequacy of the white-rot/brown-rot paradigm for wood decay fungi.</title>
        <authorList>
            <person name="Riley R."/>
            <person name="Salamov A.A."/>
            <person name="Brown D.W."/>
            <person name="Nagy L.G."/>
            <person name="Floudas D."/>
            <person name="Held B.W."/>
            <person name="Levasseur A."/>
            <person name="Lombard V."/>
            <person name="Morin E."/>
            <person name="Otillar R."/>
            <person name="Lindquist E.A."/>
            <person name="Sun H."/>
            <person name="LaButti K.M."/>
            <person name="Schmutz J."/>
            <person name="Jabbour D."/>
            <person name="Luo H."/>
            <person name="Baker S.E."/>
            <person name="Pisabarro A.G."/>
            <person name="Walton J.D."/>
            <person name="Blanchette R.A."/>
            <person name="Henrissat B."/>
            <person name="Martin F."/>
            <person name="Cullen D."/>
            <person name="Hibbett D.S."/>
            <person name="Grigoriev I.V."/>
        </authorList>
    </citation>
    <scope>NUCLEOTIDE SEQUENCE [LARGE SCALE GENOMIC DNA]</scope>
    <source>
        <strain evidence="16">FD-172 SS1</strain>
    </source>
</reference>
<feature type="compositionally biased region" description="Basic and acidic residues" evidence="13">
    <location>
        <begin position="226"/>
        <end position="240"/>
    </location>
</feature>
<dbReference type="Pfam" id="PF01507">
    <property type="entry name" value="PAPS_reduct"/>
    <property type="match status" value="1"/>
</dbReference>
<gene>
    <name evidence="15" type="ORF">BOTBODRAFT_189237</name>
</gene>
<organism evidence="15 16">
    <name type="scientific">Botryobasidium botryosum (strain FD-172 SS1)</name>
    <dbReference type="NCBI Taxonomy" id="930990"/>
    <lineage>
        <taxon>Eukaryota</taxon>
        <taxon>Fungi</taxon>
        <taxon>Dikarya</taxon>
        <taxon>Basidiomycota</taxon>
        <taxon>Agaricomycotina</taxon>
        <taxon>Agaricomycetes</taxon>
        <taxon>Cantharellales</taxon>
        <taxon>Botryobasidiaceae</taxon>
        <taxon>Botryobasidium</taxon>
    </lineage>
</organism>
<evidence type="ECO:0000256" key="4">
    <source>
        <dbReference type="ARBA" id="ARBA00022643"/>
    </source>
</evidence>
<evidence type="ECO:0000256" key="8">
    <source>
        <dbReference type="ARBA" id="ARBA00022827"/>
    </source>
</evidence>
<dbReference type="InterPro" id="IPR014729">
    <property type="entry name" value="Rossmann-like_a/b/a_fold"/>
</dbReference>
<keyword evidence="8" id="KW-0274">FAD</keyword>
<evidence type="ECO:0000256" key="11">
    <source>
        <dbReference type="ARBA" id="ARBA00031871"/>
    </source>
</evidence>
<evidence type="ECO:0000256" key="10">
    <source>
        <dbReference type="ARBA" id="ARBA00031145"/>
    </source>
</evidence>
<evidence type="ECO:0000259" key="14">
    <source>
        <dbReference type="Pfam" id="PF01507"/>
    </source>
</evidence>
<feature type="compositionally biased region" description="Pro residues" evidence="13">
    <location>
        <begin position="140"/>
        <end position="152"/>
    </location>
</feature>
<evidence type="ECO:0000313" key="16">
    <source>
        <dbReference type="Proteomes" id="UP000027195"/>
    </source>
</evidence>
<evidence type="ECO:0000313" key="15">
    <source>
        <dbReference type="EMBL" id="KDQ12530.1"/>
    </source>
</evidence>
<keyword evidence="9" id="KW-0067">ATP-binding</keyword>
<comment type="catalytic activity">
    <reaction evidence="12">
        <text>FMN + ATP + H(+) = FAD + diphosphate</text>
        <dbReference type="Rhea" id="RHEA:17237"/>
        <dbReference type="ChEBI" id="CHEBI:15378"/>
        <dbReference type="ChEBI" id="CHEBI:30616"/>
        <dbReference type="ChEBI" id="CHEBI:33019"/>
        <dbReference type="ChEBI" id="CHEBI:57692"/>
        <dbReference type="ChEBI" id="CHEBI:58210"/>
        <dbReference type="EC" id="2.7.7.2"/>
    </reaction>
</comment>
<name>A0A067MCU2_BOTB1</name>
<dbReference type="SUPFAM" id="SSF52402">
    <property type="entry name" value="Adenine nucleotide alpha hydrolases-like"/>
    <property type="match status" value="2"/>
</dbReference>
<feature type="domain" description="Phosphoadenosine phosphosulphate reductase" evidence="14">
    <location>
        <begin position="179"/>
        <end position="324"/>
    </location>
</feature>
<feature type="region of interest" description="Disordered" evidence="13">
    <location>
        <begin position="226"/>
        <end position="250"/>
    </location>
</feature>
<evidence type="ECO:0000256" key="5">
    <source>
        <dbReference type="ARBA" id="ARBA00022679"/>
    </source>
</evidence>
<evidence type="ECO:0000256" key="3">
    <source>
        <dbReference type="ARBA" id="ARBA00022630"/>
    </source>
</evidence>
<evidence type="ECO:0000256" key="7">
    <source>
        <dbReference type="ARBA" id="ARBA00022741"/>
    </source>
</evidence>
<sequence length="367" mass="39596">MLTEESLAAVYDLSYASDSLGLAVREALQVIEDVLKTHGLDHVAISFNGGKDCTVLLHLFAAVIYRNSQSGTLISDRDALPTPPPSDINSPRAQLLTPYENDTPVHSFPPSPSVRPSAGPLPLLTGVGDAEPGAETEESPPAPPAPLAPMLPPATTAEITKPVARSFESGVNGTSSVVLPPLKSVYITCESPFTSVEDFIEEMVDVYNLRITRVSGRMKEALREYLEGSRGQDRDGRGDADANGDGPAGRGVKAMLVGTRRNDPHGAKLDFVTPTDNGWPALLRVHPIINWSYRDVWDFLRVLNVPYCDLYDAGYTSLGSTYNTFPNPALQDPSLPSGYRPAYELIDGSLERAGRARCDPEVKQPAL</sequence>
<evidence type="ECO:0000256" key="12">
    <source>
        <dbReference type="ARBA" id="ARBA00049494"/>
    </source>
</evidence>
<keyword evidence="5" id="KW-0808">Transferase</keyword>